<dbReference type="OrthoDB" id="3029222at2759"/>
<evidence type="ECO:0000313" key="2">
    <source>
        <dbReference type="EMBL" id="KIY44599.1"/>
    </source>
</evidence>
<gene>
    <name evidence="2" type="ORF">FISHEDRAFT_77398</name>
</gene>
<keyword evidence="1" id="KW-0175">Coiled coil</keyword>
<keyword evidence="3" id="KW-1185">Reference proteome</keyword>
<feature type="coiled-coil region" evidence="1">
    <location>
        <begin position="738"/>
        <end position="765"/>
    </location>
</feature>
<evidence type="ECO:0000313" key="3">
    <source>
        <dbReference type="Proteomes" id="UP000054144"/>
    </source>
</evidence>
<proteinExistence type="predicted"/>
<protein>
    <submittedName>
        <fullName evidence="2">Uncharacterized protein</fullName>
    </submittedName>
</protein>
<dbReference type="AlphaFoldDB" id="A0A0D7A2J7"/>
<evidence type="ECO:0000256" key="1">
    <source>
        <dbReference type="SAM" id="Coils"/>
    </source>
</evidence>
<reference evidence="2 3" key="1">
    <citation type="journal article" date="2015" name="Fungal Genet. Biol.">
        <title>Evolution of novel wood decay mechanisms in Agaricales revealed by the genome sequences of Fistulina hepatica and Cylindrobasidium torrendii.</title>
        <authorList>
            <person name="Floudas D."/>
            <person name="Held B.W."/>
            <person name="Riley R."/>
            <person name="Nagy L.G."/>
            <person name="Koehler G."/>
            <person name="Ransdell A.S."/>
            <person name="Younus H."/>
            <person name="Chow J."/>
            <person name="Chiniquy J."/>
            <person name="Lipzen A."/>
            <person name="Tritt A."/>
            <person name="Sun H."/>
            <person name="Haridas S."/>
            <person name="LaButti K."/>
            <person name="Ohm R.A."/>
            <person name="Kues U."/>
            <person name="Blanchette R.A."/>
            <person name="Grigoriev I.V."/>
            <person name="Minto R.E."/>
            <person name="Hibbett D.S."/>
        </authorList>
    </citation>
    <scope>NUCLEOTIDE SEQUENCE [LARGE SCALE GENOMIC DNA]</scope>
    <source>
        <strain evidence="2 3">ATCC 64428</strain>
    </source>
</reference>
<accession>A0A0D7A2J7</accession>
<sequence>METAPAEFRVPYHRPAPHKDNACEANGLILHAEYGNQHRIAHNRHFYTYDKHFTRALFLPAMCEQTQLTVHPLLDLFTHTDGIVASIIDDDLITSPNSPRIPFPPFGHRVVRLREDLLYGPDDHLHWPQPNIDIYPHYACIMAPDPSDTSTQSYLYKPPADIGLQPAQTLARDLFTLTSEALQIFNDLGKRVRRKLKELIDDARSCERQLPASAQGYNATVVHTLARLQGIGFERTTLMLLVREVQRVLLETDAFVRYWSVYRPSFTAPWPDGGRPQPADARLLGAFVRDSDVAFQFASAGIPVYVIRPLHEVPLDTTHVLEWVTPDVPAISLQLQDCTPKFPPVWNGTAEHRGKYINMHRFTVTHLIFHDPWGKVVPVYNDSEFDPILRSSPAMGILPRPASSSTVMFSRLPKGPMPKRAARLPGYSLPNRLELHAIRLVVIYWLDPPSPYKRPSAPSTLGYDPPKLGKLKKKLGLSSPPGPAKSLLGAQLQTRLLLLRELLRHHPGLRLLLLRHLHLRCRLQCPNPSDMGPSERRARELLGSIFGKRDLNHLPPFVDFNGSQLSTDHLPEHEVYWDLAWEVNEANARLDLVRFLMHGVDDGNILARTDLVEGAIFLQLQTNTTTSFWTLSAMDFVELDGLCLKDLQERLLWVLSLGRAVSQCPAGSAIPEGLSFLASLEDEQIRHFGCNLAQAHSLEEVIITHYSLTESPGLKGRDRKIKIVKKTWTTKLMDNFPHATLDQAKKALDNAIKQARDRLTEHTEAASSADTQKIRHRTLGIGMLDHTGKTRYATANRPAIEERRHALLKSNPDKYGQNGGGAHQAALTELWSALSQEEKREYERLAAEEHDVDENIKQFPVELQVALEPYTKRNVLGDGGGEMMVFYAFHKKKNELKTGVIMSHCPSNLLTT</sequence>
<dbReference type="EMBL" id="KN882085">
    <property type="protein sequence ID" value="KIY44599.1"/>
    <property type="molecule type" value="Genomic_DNA"/>
</dbReference>
<organism evidence="2 3">
    <name type="scientific">Fistulina hepatica ATCC 64428</name>
    <dbReference type="NCBI Taxonomy" id="1128425"/>
    <lineage>
        <taxon>Eukaryota</taxon>
        <taxon>Fungi</taxon>
        <taxon>Dikarya</taxon>
        <taxon>Basidiomycota</taxon>
        <taxon>Agaricomycotina</taxon>
        <taxon>Agaricomycetes</taxon>
        <taxon>Agaricomycetidae</taxon>
        <taxon>Agaricales</taxon>
        <taxon>Fistulinaceae</taxon>
        <taxon>Fistulina</taxon>
    </lineage>
</organism>
<dbReference type="Proteomes" id="UP000054144">
    <property type="component" value="Unassembled WGS sequence"/>
</dbReference>
<name>A0A0D7A2J7_9AGAR</name>
<dbReference type="CDD" id="cd00084">
    <property type="entry name" value="HMG-box_SF"/>
    <property type="match status" value="1"/>
</dbReference>